<reference evidence="2 3" key="1">
    <citation type="submission" date="2015-06" db="EMBL/GenBank/DDBJ databases">
        <title>Survival trade-offs in plant roots during colonization by closely related pathogenic and mutualistic fungi.</title>
        <authorList>
            <person name="Hacquard S."/>
            <person name="Kracher B."/>
            <person name="Hiruma K."/>
            <person name="Weinman A."/>
            <person name="Muench P."/>
            <person name="Garrido Oter R."/>
            <person name="Ver Loren van Themaat E."/>
            <person name="Dallerey J.-F."/>
            <person name="Damm U."/>
            <person name="Henrissat B."/>
            <person name="Lespinet O."/>
            <person name="Thon M."/>
            <person name="Kemen E."/>
            <person name="McHardy A.C."/>
            <person name="Schulze-Lefert P."/>
            <person name="O'Connell R.J."/>
        </authorList>
    </citation>
    <scope>NUCLEOTIDE SEQUENCE [LARGE SCALE GENOMIC DNA]</scope>
    <source>
        <strain evidence="2 3">MAFF 238704</strain>
    </source>
</reference>
<protein>
    <submittedName>
        <fullName evidence="2">Uncharacterized protein</fullName>
    </submittedName>
</protein>
<feature type="compositionally biased region" description="Acidic residues" evidence="1">
    <location>
        <begin position="276"/>
        <end position="289"/>
    </location>
</feature>
<feature type="region of interest" description="Disordered" evidence="1">
    <location>
        <begin position="46"/>
        <end position="104"/>
    </location>
</feature>
<comment type="caution">
    <text evidence="2">The sequence shown here is derived from an EMBL/GenBank/DDBJ whole genome shotgun (WGS) entry which is preliminary data.</text>
</comment>
<evidence type="ECO:0000313" key="2">
    <source>
        <dbReference type="EMBL" id="KZL85427.1"/>
    </source>
</evidence>
<feature type="non-terminal residue" evidence="2">
    <location>
        <position position="1"/>
    </location>
</feature>
<feature type="compositionally biased region" description="Pro residues" evidence="1">
    <location>
        <begin position="50"/>
        <end position="62"/>
    </location>
</feature>
<gene>
    <name evidence="2" type="ORF">CI238_13465</name>
</gene>
<feature type="compositionally biased region" description="Basic residues" evidence="1">
    <location>
        <begin position="91"/>
        <end position="102"/>
    </location>
</feature>
<evidence type="ECO:0000313" key="3">
    <source>
        <dbReference type="Proteomes" id="UP000076584"/>
    </source>
</evidence>
<dbReference type="AlphaFoldDB" id="A0A162N1N8"/>
<dbReference type="EMBL" id="LFIW01000638">
    <property type="protein sequence ID" value="KZL85427.1"/>
    <property type="molecule type" value="Genomic_DNA"/>
</dbReference>
<organism evidence="2 3">
    <name type="scientific">Colletotrichum incanum</name>
    <name type="common">Soybean anthracnose fungus</name>
    <dbReference type="NCBI Taxonomy" id="1573173"/>
    <lineage>
        <taxon>Eukaryota</taxon>
        <taxon>Fungi</taxon>
        <taxon>Dikarya</taxon>
        <taxon>Ascomycota</taxon>
        <taxon>Pezizomycotina</taxon>
        <taxon>Sordariomycetes</taxon>
        <taxon>Hypocreomycetidae</taxon>
        <taxon>Glomerellales</taxon>
        <taxon>Glomerellaceae</taxon>
        <taxon>Colletotrichum</taxon>
        <taxon>Colletotrichum spaethianum species complex</taxon>
    </lineage>
</organism>
<proteinExistence type="predicted"/>
<feature type="region of interest" description="Disordered" evidence="1">
    <location>
        <begin position="268"/>
        <end position="289"/>
    </location>
</feature>
<evidence type="ECO:0000256" key="1">
    <source>
        <dbReference type="SAM" id="MobiDB-lite"/>
    </source>
</evidence>
<dbReference type="Proteomes" id="UP000076584">
    <property type="component" value="Unassembled WGS sequence"/>
</dbReference>
<name>A0A162N1N8_COLIC</name>
<keyword evidence="3" id="KW-1185">Reference proteome</keyword>
<sequence>LLLERSATCALAPSSFCKSCEFVALARFARLSRMLTLVTEIKQHQLLPRSPRPAPAMPPKAAPAPAADDAAPPPAPKTTRKRTGGAAKPPAAKKAKGKKRASRGATRVAPCAPCVRRLAADKEAERCADQLGSGQRCAQCADGGHTCPGPISDAALSAYQTLDAAATAFEDAEEDDDNYAALRTSYQLAAGAAGRALRPDTRANAAAAAPAVVPAPAAAASAQPAAAAPAARAPRLPAPVYLFSHEHAERFVAAFELFARSYAASYNGEVERQEPEGEEDGDGEGPSDQ</sequence>
<accession>A0A162N1N8</accession>